<protein>
    <submittedName>
        <fullName evidence="1">Beta-1,2-xylosyltransferase</fullName>
    </submittedName>
</protein>
<keyword evidence="2" id="KW-1185">Reference proteome</keyword>
<name>A0ACC0G937_9ERIC</name>
<sequence>MMAVEIFSLSTQSLSISTSPSTPHTPLSENHKSLTGNRHTLTENHHDFSISKPWPILLSYLPWFLNPNVSFRSYKSYFGNGFTLQIDLLKLSFSDHQSLVVRCNSRPTTLPHSPLRSASPWKI</sequence>
<dbReference type="EMBL" id="CM045767">
    <property type="protein sequence ID" value="KAI7996892.1"/>
    <property type="molecule type" value="Genomic_DNA"/>
</dbReference>
<gene>
    <name evidence="1" type="ORF">LOK49_LG10G01912</name>
</gene>
<evidence type="ECO:0000313" key="1">
    <source>
        <dbReference type="EMBL" id="KAI7996892.1"/>
    </source>
</evidence>
<reference evidence="1 2" key="1">
    <citation type="journal article" date="2022" name="Plant J.">
        <title>Chromosome-level genome of Camellia lanceoleosa provides a valuable resource for understanding genome evolution and self-incompatibility.</title>
        <authorList>
            <person name="Gong W."/>
            <person name="Xiao S."/>
            <person name="Wang L."/>
            <person name="Liao Z."/>
            <person name="Chang Y."/>
            <person name="Mo W."/>
            <person name="Hu G."/>
            <person name="Li W."/>
            <person name="Zhao G."/>
            <person name="Zhu H."/>
            <person name="Hu X."/>
            <person name="Ji K."/>
            <person name="Xiang X."/>
            <person name="Song Q."/>
            <person name="Yuan D."/>
            <person name="Jin S."/>
            <person name="Zhang L."/>
        </authorList>
    </citation>
    <scope>NUCLEOTIDE SEQUENCE [LARGE SCALE GENOMIC DNA]</scope>
    <source>
        <strain evidence="1">SQ_2022a</strain>
    </source>
</reference>
<dbReference type="Proteomes" id="UP001060215">
    <property type="component" value="Chromosome 10"/>
</dbReference>
<evidence type="ECO:0000313" key="2">
    <source>
        <dbReference type="Proteomes" id="UP001060215"/>
    </source>
</evidence>
<proteinExistence type="predicted"/>
<organism evidence="1 2">
    <name type="scientific">Camellia lanceoleosa</name>
    <dbReference type="NCBI Taxonomy" id="1840588"/>
    <lineage>
        <taxon>Eukaryota</taxon>
        <taxon>Viridiplantae</taxon>
        <taxon>Streptophyta</taxon>
        <taxon>Embryophyta</taxon>
        <taxon>Tracheophyta</taxon>
        <taxon>Spermatophyta</taxon>
        <taxon>Magnoliopsida</taxon>
        <taxon>eudicotyledons</taxon>
        <taxon>Gunneridae</taxon>
        <taxon>Pentapetalae</taxon>
        <taxon>asterids</taxon>
        <taxon>Ericales</taxon>
        <taxon>Theaceae</taxon>
        <taxon>Camellia</taxon>
    </lineage>
</organism>
<accession>A0ACC0G937</accession>
<comment type="caution">
    <text evidence="1">The sequence shown here is derived from an EMBL/GenBank/DDBJ whole genome shotgun (WGS) entry which is preliminary data.</text>
</comment>